<name>A0A4P7NF27_PYROR</name>
<evidence type="ECO:0000313" key="2">
    <source>
        <dbReference type="Proteomes" id="UP000294847"/>
    </source>
</evidence>
<dbReference type="EMBL" id="CP034207">
    <property type="protein sequence ID" value="QBZ60477.1"/>
    <property type="molecule type" value="Genomic_DNA"/>
</dbReference>
<reference evidence="1 2" key="1">
    <citation type="journal article" date="2019" name="Mol. Biol. Evol.">
        <title>Blast fungal genomes show frequent chromosomal changes, gene gains and losses, and effector gene turnover.</title>
        <authorList>
            <person name="Gomez Luciano L.B."/>
            <person name="Jason Tsai I."/>
            <person name="Chuma I."/>
            <person name="Tosa Y."/>
            <person name="Chen Y.H."/>
            <person name="Li J.Y."/>
            <person name="Li M.Y."/>
            <person name="Jade Lu M.Y."/>
            <person name="Nakayashiki H."/>
            <person name="Li W.H."/>
        </authorList>
    </citation>
    <scope>NUCLEOTIDE SEQUENCE [LARGE SCALE GENOMIC DNA]</scope>
    <source>
        <strain evidence="1">MZ5-1-6</strain>
    </source>
</reference>
<gene>
    <name evidence="1" type="ORF">PoMZ_07418</name>
</gene>
<accession>A0A4P7NF27</accession>
<dbReference type="Proteomes" id="UP000294847">
    <property type="component" value="Chromosome 4"/>
</dbReference>
<dbReference type="AlphaFoldDB" id="A0A4P7NF27"/>
<proteinExistence type="predicted"/>
<organism evidence="1 2">
    <name type="scientific">Pyricularia oryzae</name>
    <name type="common">Rice blast fungus</name>
    <name type="synonym">Magnaporthe oryzae</name>
    <dbReference type="NCBI Taxonomy" id="318829"/>
    <lineage>
        <taxon>Eukaryota</taxon>
        <taxon>Fungi</taxon>
        <taxon>Dikarya</taxon>
        <taxon>Ascomycota</taxon>
        <taxon>Pezizomycotina</taxon>
        <taxon>Sordariomycetes</taxon>
        <taxon>Sordariomycetidae</taxon>
        <taxon>Magnaporthales</taxon>
        <taxon>Pyriculariaceae</taxon>
        <taxon>Pyricularia</taxon>
    </lineage>
</organism>
<protein>
    <submittedName>
        <fullName evidence="1">Uncharacterized protein</fullName>
    </submittedName>
</protein>
<sequence length="38" mass="4290">MDLTFAYNIPEGHFFEIPEGAGGFSFVPVRWLIQGMKS</sequence>
<evidence type="ECO:0000313" key="1">
    <source>
        <dbReference type="EMBL" id="QBZ60477.1"/>
    </source>
</evidence>